<dbReference type="Proteomes" id="UP000198546">
    <property type="component" value="Chromosome i"/>
</dbReference>
<proteinExistence type="predicted"/>
<organism evidence="1 2">
    <name type="scientific">Auraticoccus monumenti</name>
    <dbReference type="NCBI Taxonomy" id="675864"/>
    <lineage>
        <taxon>Bacteria</taxon>
        <taxon>Bacillati</taxon>
        <taxon>Actinomycetota</taxon>
        <taxon>Actinomycetes</taxon>
        <taxon>Propionibacteriales</taxon>
        <taxon>Propionibacteriaceae</taxon>
        <taxon>Auraticoccus</taxon>
    </lineage>
</organism>
<accession>A0A1G7D238</accession>
<evidence type="ECO:0000313" key="2">
    <source>
        <dbReference type="Proteomes" id="UP000198546"/>
    </source>
</evidence>
<dbReference type="EMBL" id="LT629688">
    <property type="protein sequence ID" value="SDE45754.1"/>
    <property type="molecule type" value="Genomic_DNA"/>
</dbReference>
<protein>
    <submittedName>
        <fullName evidence="1">Uncharacterized protein</fullName>
    </submittedName>
</protein>
<keyword evidence="2" id="KW-1185">Reference proteome</keyword>
<sequence length="55" mass="6018">MTRLRRKHDQGALIPYDSKAALSVQELDGTLHSYQQIVGGYIDAVSIGVATLFVN</sequence>
<evidence type="ECO:0000313" key="1">
    <source>
        <dbReference type="EMBL" id="SDE45754.1"/>
    </source>
</evidence>
<dbReference type="AlphaFoldDB" id="A0A1G7D238"/>
<gene>
    <name evidence="1" type="ORF">SAMN04489747_3467</name>
</gene>
<reference evidence="1 2" key="1">
    <citation type="submission" date="2016-10" db="EMBL/GenBank/DDBJ databases">
        <authorList>
            <person name="de Groot N.N."/>
        </authorList>
    </citation>
    <scope>NUCLEOTIDE SEQUENCE [LARGE SCALE GENOMIC DNA]</scope>
    <source>
        <strain evidence="1 2">MON 2.2</strain>
    </source>
</reference>
<name>A0A1G7D238_9ACTN</name>